<dbReference type="RefSeq" id="WP_063670694.1">
    <property type="nucleotide sequence ID" value="NZ_CP014841.1"/>
</dbReference>
<dbReference type="KEGG" id="dtx:ATSB10_08330"/>
<dbReference type="Gene3D" id="1.10.10.880">
    <property type="entry name" value="Anti sigma-E protein RseA, N-terminal domain"/>
    <property type="match status" value="1"/>
</dbReference>
<feature type="region of interest" description="Disordered" evidence="1">
    <location>
        <begin position="111"/>
        <end position="144"/>
    </location>
</feature>
<dbReference type="EMBL" id="CP014841">
    <property type="protein sequence ID" value="AND68287.1"/>
    <property type="molecule type" value="Genomic_DNA"/>
</dbReference>
<dbReference type="PATRIC" id="fig|445710.3.peg.831"/>
<dbReference type="CDD" id="cd16328">
    <property type="entry name" value="RseA_N"/>
    <property type="match status" value="1"/>
</dbReference>
<evidence type="ECO:0000313" key="4">
    <source>
        <dbReference type="EMBL" id="AND68287.1"/>
    </source>
</evidence>
<gene>
    <name evidence="4" type="ORF">ATSB10_08330</name>
</gene>
<dbReference type="STRING" id="445710.ATSB10_08330"/>
<dbReference type="PANTHER" id="PTHR38104">
    <property type="match status" value="1"/>
</dbReference>
<dbReference type="PANTHER" id="PTHR38104:SF1">
    <property type="entry name" value="ANTI-SIGMA-E FACTOR RSEA"/>
    <property type="match status" value="1"/>
</dbReference>
<feature type="compositionally biased region" description="Low complexity" evidence="1">
    <location>
        <begin position="134"/>
        <end position="144"/>
    </location>
</feature>
<reference evidence="4 5" key="1">
    <citation type="submission" date="2016-02" db="EMBL/GenBank/DDBJ databases">
        <title>Complete genome sequencing and analysis of ATSB10, Dyella thiooxydans isolated from rhizosphere soil of sunflower (Helianthus annuus L.).</title>
        <authorList>
            <person name="Lee Y."/>
            <person name="Hwangbo K."/>
            <person name="Chung H."/>
            <person name="Yoo J."/>
            <person name="Kim K.Y."/>
            <person name="Sa T.M."/>
            <person name="Um Y."/>
            <person name="Madhaiyan M."/>
        </authorList>
    </citation>
    <scope>NUCLEOTIDE SEQUENCE [LARGE SCALE GENOMIC DNA]</scope>
    <source>
        <strain evidence="4 5">ATSB10</strain>
    </source>
</reference>
<evidence type="ECO:0000256" key="2">
    <source>
        <dbReference type="SAM" id="Phobius"/>
    </source>
</evidence>
<keyword evidence="2" id="KW-1133">Transmembrane helix</keyword>
<feature type="compositionally biased region" description="Polar residues" evidence="1">
    <location>
        <begin position="121"/>
        <end position="133"/>
    </location>
</feature>
<evidence type="ECO:0000256" key="1">
    <source>
        <dbReference type="SAM" id="MobiDB-lite"/>
    </source>
</evidence>
<accession>A0A160MZA2</accession>
<proteinExistence type="predicted"/>
<feature type="domain" description="Anti sigma-E protein RseA N-terminal" evidence="3">
    <location>
        <begin position="4"/>
        <end position="80"/>
    </location>
</feature>
<dbReference type="GO" id="GO:0016989">
    <property type="term" value="F:sigma factor antagonist activity"/>
    <property type="evidence" value="ECO:0007669"/>
    <property type="project" value="InterPro"/>
</dbReference>
<evidence type="ECO:0000313" key="5">
    <source>
        <dbReference type="Proteomes" id="UP000077255"/>
    </source>
</evidence>
<protein>
    <recommendedName>
        <fullName evidence="3">Anti sigma-E protein RseA N-terminal domain-containing protein</fullName>
    </recommendedName>
</protein>
<dbReference type="Pfam" id="PF03872">
    <property type="entry name" value="RseA_N"/>
    <property type="match status" value="1"/>
</dbReference>
<name>A0A160MZA2_9GAMM</name>
<evidence type="ECO:0000259" key="3">
    <source>
        <dbReference type="Pfam" id="PF03872"/>
    </source>
</evidence>
<dbReference type="Proteomes" id="UP000077255">
    <property type="component" value="Chromosome"/>
</dbReference>
<keyword evidence="2" id="KW-0812">Transmembrane</keyword>
<dbReference type="OrthoDB" id="5298512at2"/>
<dbReference type="AlphaFoldDB" id="A0A160MZA2"/>
<dbReference type="InterPro" id="IPR052383">
    <property type="entry name" value="Anti-sigma-E_RseA-like"/>
</dbReference>
<keyword evidence="2" id="KW-0472">Membrane</keyword>
<sequence>MNHQPEQLSAGMDGELTGEELRFLLRGLDHDRALLVRWERFQLASASLRRELPTLATASFTDRVMHAIEGDSASVAMPRARRHHWLRLSAGGAIAAGVAVVALMAARPTGPVAGSAPGPTSIAQSNAPGQTTSPAPSALPAPAAVPRWLSNSNPMRMTQMASYPQGDSISPYEQSISPYRVKTTLPAADGSYLLLVDPGMARQPARRPVREAATAQ</sequence>
<feature type="transmembrane region" description="Helical" evidence="2">
    <location>
        <begin position="85"/>
        <end position="106"/>
    </location>
</feature>
<organism evidence="4 5">
    <name type="scientific">Dyella thiooxydans</name>
    <dbReference type="NCBI Taxonomy" id="445710"/>
    <lineage>
        <taxon>Bacteria</taxon>
        <taxon>Pseudomonadati</taxon>
        <taxon>Pseudomonadota</taxon>
        <taxon>Gammaproteobacteria</taxon>
        <taxon>Lysobacterales</taxon>
        <taxon>Rhodanobacteraceae</taxon>
        <taxon>Dyella</taxon>
    </lineage>
</organism>
<dbReference type="InterPro" id="IPR036147">
    <property type="entry name" value="Anti-sigma_E_RseA_N_sf"/>
</dbReference>
<dbReference type="InterPro" id="IPR005572">
    <property type="entry name" value="Anti-sigma_E_RseA_N"/>
</dbReference>
<dbReference type="SUPFAM" id="SSF89069">
    <property type="entry name" value="N-terminal, cytoplasmic domain of anti-sigmaE factor RseA"/>
    <property type="match status" value="1"/>
</dbReference>
<keyword evidence="5" id="KW-1185">Reference proteome</keyword>